<name>A0A3M6VPC7_9STRA</name>
<organism evidence="2 4">
    <name type="scientific">Peronospora effusa</name>
    <dbReference type="NCBI Taxonomy" id="542832"/>
    <lineage>
        <taxon>Eukaryota</taxon>
        <taxon>Sar</taxon>
        <taxon>Stramenopiles</taxon>
        <taxon>Oomycota</taxon>
        <taxon>Peronosporomycetes</taxon>
        <taxon>Peronosporales</taxon>
        <taxon>Peronosporaceae</taxon>
        <taxon>Peronospora</taxon>
    </lineage>
</organism>
<comment type="caution">
    <text evidence="2">The sequence shown here is derived from an EMBL/GenBank/DDBJ whole genome shotgun (WGS) entry which is preliminary data.</text>
</comment>
<keyword evidence="1" id="KW-0732">Signal</keyword>
<dbReference type="Proteomes" id="UP000282087">
    <property type="component" value="Unassembled WGS sequence"/>
</dbReference>
<reference evidence="4 5" key="1">
    <citation type="submission" date="2018-06" db="EMBL/GenBank/DDBJ databases">
        <title>Comparative genomics of downy mildews reveals potential adaptations to biotrophy.</title>
        <authorList>
            <person name="Fletcher K."/>
            <person name="Klosterman S.J."/>
            <person name="Derevnina L."/>
            <person name="Martin F."/>
            <person name="Koike S."/>
            <person name="Reyes Chin-Wo S."/>
            <person name="Mou B."/>
            <person name="Michelmore R."/>
        </authorList>
    </citation>
    <scope>NUCLEOTIDE SEQUENCE [LARGE SCALE GENOMIC DNA]</scope>
    <source>
        <strain evidence="3 5">R13</strain>
        <strain evidence="2 4">R14</strain>
    </source>
</reference>
<keyword evidence="4" id="KW-1185">Reference proteome</keyword>
<accession>A0A3M6VPC7</accession>
<dbReference type="VEuPathDB" id="FungiDB:DD237_008253"/>
<evidence type="ECO:0000256" key="1">
    <source>
        <dbReference type="SAM" id="SignalP"/>
    </source>
</evidence>
<evidence type="ECO:0000313" key="2">
    <source>
        <dbReference type="EMBL" id="RMX68247.1"/>
    </source>
</evidence>
<protein>
    <submittedName>
        <fullName evidence="2">Uncharacterized protein</fullName>
    </submittedName>
</protein>
<proteinExistence type="predicted"/>
<evidence type="ECO:0000313" key="5">
    <source>
        <dbReference type="Proteomes" id="UP000286097"/>
    </source>
</evidence>
<dbReference type="Proteomes" id="UP000286097">
    <property type="component" value="Unassembled WGS sequence"/>
</dbReference>
<evidence type="ECO:0000313" key="4">
    <source>
        <dbReference type="Proteomes" id="UP000282087"/>
    </source>
</evidence>
<gene>
    <name evidence="3" type="ORF">DD237_008253</name>
    <name evidence="2" type="ORF">DD238_008169</name>
</gene>
<dbReference type="AlphaFoldDB" id="A0A3M6VPC7"/>
<sequence>MGYCVAMLTISYWASAYLTLGQALRPRPATAGTAGAAHSVDWFVAQARRGDQMDFPGPATKLG</sequence>
<evidence type="ECO:0000313" key="3">
    <source>
        <dbReference type="EMBL" id="RQM18783.1"/>
    </source>
</evidence>
<feature type="chain" id="PRO_5036340301" evidence="1">
    <location>
        <begin position="24"/>
        <end position="63"/>
    </location>
</feature>
<dbReference type="EMBL" id="QLLG01000088">
    <property type="protein sequence ID" value="RMX68247.1"/>
    <property type="molecule type" value="Genomic_DNA"/>
</dbReference>
<dbReference type="EMBL" id="QKXF01000018">
    <property type="protein sequence ID" value="RQM18783.1"/>
    <property type="molecule type" value="Genomic_DNA"/>
</dbReference>
<feature type="signal peptide" evidence="1">
    <location>
        <begin position="1"/>
        <end position="23"/>
    </location>
</feature>